<name>A0A6M0Q2Y9_9BACI</name>
<evidence type="ECO:0000313" key="3">
    <source>
        <dbReference type="Proteomes" id="UP000481043"/>
    </source>
</evidence>
<feature type="signal peptide" evidence="1">
    <location>
        <begin position="1"/>
        <end position="18"/>
    </location>
</feature>
<sequence>MKKCLFVTLALICLAACNGTDEEGMTLDTTTRNVSNNHSYSEKMRLTKDAVAIKAKHEILSYEEINEVIAVHHDDELFVGFNVKKLEEFNVMDVESKVRKKLNKLFPDEKITVSHDYKILLELNQLIDEDKNLSEKEIEKRLHKIKSLAKEKT</sequence>
<dbReference type="RefSeq" id="WP_163177298.1">
    <property type="nucleotide sequence ID" value="NZ_JAAIWM010000001.1"/>
</dbReference>
<keyword evidence="1" id="KW-0732">Signal</keyword>
<protein>
    <recommendedName>
        <fullName evidence="4">Sporulation protein</fullName>
    </recommendedName>
</protein>
<comment type="caution">
    <text evidence="2">The sequence shown here is derived from an EMBL/GenBank/DDBJ whole genome shotgun (WGS) entry which is preliminary data.</text>
</comment>
<dbReference type="Pfam" id="PF09580">
    <property type="entry name" value="Spore_YhcN_YlaJ"/>
    <property type="match status" value="1"/>
</dbReference>
<dbReference type="InterPro" id="IPR019076">
    <property type="entry name" value="Spore_lipoprot_YhcN/YlaJ-like"/>
</dbReference>
<dbReference type="AlphaFoldDB" id="A0A6M0Q2Y9"/>
<gene>
    <name evidence="2" type="ORF">G4D63_02355</name>
</gene>
<proteinExistence type="predicted"/>
<dbReference type="Proteomes" id="UP000481043">
    <property type="component" value="Unassembled WGS sequence"/>
</dbReference>
<feature type="chain" id="PRO_5039078508" description="Sporulation protein" evidence="1">
    <location>
        <begin position="19"/>
        <end position="153"/>
    </location>
</feature>
<dbReference type="EMBL" id="JAAIWM010000001">
    <property type="protein sequence ID" value="NEY70572.1"/>
    <property type="molecule type" value="Genomic_DNA"/>
</dbReference>
<evidence type="ECO:0000256" key="1">
    <source>
        <dbReference type="SAM" id="SignalP"/>
    </source>
</evidence>
<organism evidence="2 3">
    <name type="scientific">Bacillus mesophilus</name>
    <dbReference type="NCBI Taxonomy" id="1808955"/>
    <lineage>
        <taxon>Bacteria</taxon>
        <taxon>Bacillati</taxon>
        <taxon>Bacillota</taxon>
        <taxon>Bacilli</taxon>
        <taxon>Bacillales</taxon>
        <taxon>Bacillaceae</taxon>
        <taxon>Bacillus</taxon>
    </lineage>
</organism>
<evidence type="ECO:0008006" key="4">
    <source>
        <dbReference type="Google" id="ProtNLM"/>
    </source>
</evidence>
<evidence type="ECO:0000313" key="2">
    <source>
        <dbReference type="EMBL" id="NEY70572.1"/>
    </source>
</evidence>
<keyword evidence="3" id="KW-1185">Reference proteome</keyword>
<reference evidence="2 3" key="1">
    <citation type="submission" date="2020-02" db="EMBL/GenBank/DDBJ databases">
        <title>Bacillus aquiflavi sp. nov., isolated from yellow water of strong flavor Chinese baijiu in Yibin region of China.</title>
        <authorList>
            <person name="Xie J."/>
        </authorList>
    </citation>
    <scope>NUCLEOTIDE SEQUENCE [LARGE SCALE GENOMIC DNA]</scope>
    <source>
        <strain evidence="2 3">SA4</strain>
    </source>
</reference>
<accession>A0A6M0Q2Y9</accession>